<evidence type="ECO:0000313" key="4">
    <source>
        <dbReference type="EMBL" id="SDK66053.1"/>
    </source>
</evidence>
<dbReference type="EMBL" id="JAGGKN010000003">
    <property type="protein sequence ID" value="MBP1952210.1"/>
    <property type="molecule type" value="Genomic_DNA"/>
</dbReference>
<gene>
    <name evidence="3" type="ORF">J2Z27_001249</name>
    <name evidence="4" type="ORF">SAMN05216187_11318</name>
</gene>
<reference evidence="5" key="1">
    <citation type="submission" date="2016-10" db="EMBL/GenBank/DDBJ databases">
        <authorList>
            <person name="Varghese N."/>
            <person name="Submissions S."/>
        </authorList>
    </citation>
    <scope>NUCLEOTIDE SEQUENCE [LARGE SCALE GENOMIC DNA]</scope>
    <source>
        <strain evidence="5">CGMCC 1.8911</strain>
    </source>
</reference>
<reference evidence="3 6" key="3">
    <citation type="submission" date="2021-03" db="EMBL/GenBank/DDBJ databases">
        <title>Genomic Encyclopedia of Type Strains, Phase IV (KMG-IV): sequencing the most valuable type-strain genomes for metagenomic binning, comparative biology and taxonomic classification.</title>
        <authorList>
            <person name="Goeker M."/>
        </authorList>
    </citation>
    <scope>NUCLEOTIDE SEQUENCE [LARGE SCALE GENOMIC DNA]</scope>
    <source>
        <strain evidence="3 6">DSM 22420</strain>
    </source>
</reference>
<dbReference type="EMBL" id="FNFI01000013">
    <property type="protein sequence ID" value="SDK66053.1"/>
    <property type="molecule type" value="Genomic_DNA"/>
</dbReference>
<dbReference type="Proteomes" id="UP000242700">
    <property type="component" value="Unassembled WGS sequence"/>
</dbReference>
<dbReference type="InterPro" id="IPR012354">
    <property type="entry name" value="Esterase_lipase"/>
</dbReference>
<dbReference type="SUPFAM" id="SSF53474">
    <property type="entry name" value="alpha/beta-Hydrolases"/>
    <property type="match status" value="1"/>
</dbReference>
<feature type="active site" description="Nucleophile" evidence="1">
    <location>
        <position position="82"/>
    </location>
</feature>
<evidence type="ECO:0000313" key="5">
    <source>
        <dbReference type="Proteomes" id="UP000242700"/>
    </source>
</evidence>
<sequence length="237" mass="27358">MTISKIGVLFLHGYTGGRFELEPTFQYLKKRYDFEYEFPQYPGHGTTLDLSLATGDDWYEEAEKAYFNLASRTDKIYVIGFSMGGVFASFIAQNFHVDKLVLIAPAFDHTKLSRLNRIKLSPAEVNDHLKLNLMSRVRPRLKNIPIRAMQEFIKIVDAKIGDLESIHCDTLIIHGKIDLLVPYPTSIEAQKRIPHSKLVLMEHTPHLIMFTEDKLLKLNILTERFLFLDVQLKHLVD</sequence>
<proteinExistence type="predicted"/>
<name>A0A1G9DQB4_9STAP</name>
<feature type="active site" description="Charge relay system" evidence="1">
    <location>
        <position position="178"/>
    </location>
</feature>
<dbReference type="Pfam" id="PF12697">
    <property type="entry name" value="Abhydrolase_6"/>
    <property type="match status" value="1"/>
</dbReference>
<dbReference type="Gene3D" id="3.40.50.1820">
    <property type="entry name" value="alpha/beta hydrolase"/>
    <property type="match status" value="1"/>
</dbReference>
<dbReference type="PANTHER" id="PTHR42886:SF29">
    <property type="entry name" value="PUMMELIG, ISOFORM A"/>
    <property type="match status" value="1"/>
</dbReference>
<evidence type="ECO:0000313" key="3">
    <source>
        <dbReference type="EMBL" id="MBP1952210.1"/>
    </source>
</evidence>
<evidence type="ECO:0000313" key="6">
    <source>
        <dbReference type="Proteomes" id="UP001519348"/>
    </source>
</evidence>
<dbReference type="PANTHER" id="PTHR42886">
    <property type="entry name" value="RE40534P-RELATED"/>
    <property type="match status" value="1"/>
</dbReference>
<reference evidence="4" key="2">
    <citation type="submission" date="2016-10" db="EMBL/GenBank/DDBJ databases">
        <authorList>
            <person name="de Groot N.N."/>
        </authorList>
    </citation>
    <scope>NUCLEOTIDE SEQUENCE [LARGE SCALE GENOMIC DNA]</scope>
    <source>
        <strain evidence="4">CGMCC 1.8911</strain>
    </source>
</reference>
<dbReference type="AlphaFoldDB" id="A0A1G9DQB4"/>
<dbReference type="Proteomes" id="UP001519348">
    <property type="component" value="Unassembled WGS sequence"/>
</dbReference>
<protein>
    <submittedName>
        <fullName evidence="4">Esterase/lipase</fullName>
    </submittedName>
</protein>
<dbReference type="RefSeq" id="WP_231957224.1">
    <property type="nucleotide sequence ID" value="NZ_BMCN01000003.1"/>
</dbReference>
<accession>A0A1G9DQB4</accession>
<evidence type="ECO:0000256" key="1">
    <source>
        <dbReference type="PIRSR" id="PIRSR017388-1"/>
    </source>
</evidence>
<feature type="active site" description="Charge relay system" evidence="1">
    <location>
        <position position="206"/>
    </location>
</feature>
<dbReference type="PIRSF" id="PIRSF017388">
    <property type="entry name" value="Esterase_lipase"/>
    <property type="match status" value="1"/>
</dbReference>
<dbReference type="STRING" id="586411.SAMN05216187_11318"/>
<feature type="domain" description="AB hydrolase-1" evidence="2">
    <location>
        <begin position="8"/>
        <end position="210"/>
    </location>
</feature>
<dbReference type="InterPro" id="IPR000073">
    <property type="entry name" value="AB_hydrolase_1"/>
</dbReference>
<dbReference type="InterPro" id="IPR029058">
    <property type="entry name" value="AB_hydrolase_fold"/>
</dbReference>
<evidence type="ECO:0000259" key="2">
    <source>
        <dbReference type="Pfam" id="PF12697"/>
    </source>
</evidence>
<keyword evidence="6" id="KW-1185">Reference proteome</keyword>
<dbReference type="GO" id="GO:0052689">
    <property type="term" value="F:carboxylic ester hydrolase activity"/>
    <property type="evidence" value="ECO:0007669"/>
    <property type="project" value="InterPro"/>
</dbReference>
<organism evidence="4 5">
    <name type="scientific">Jeotgalicoccus aerolatus</name>
    <dbReference type="NCBI Taxonomy" id="709510"/>
    <lineage>
        <taxon>Bacteria</taxon>
        <taxon>Bacillati</taxon>
        <taxon>Bacillota</taxon>
        <taxon>Bacilli</taxon>
        <taxon>Bacillales</taxon>
        <taxon>Staphylococcaceae</taxon>
        <taxon>Jeotgalicoccus</taxon>
    </lineage>
</organism>